<accession>A0A540KMZ1</accession>
<reference evidence="1 2" key="1">
    <citation type="journal article" date="2019" name="G3 (Bethesda)">
        <title>Sequencing of a Wild Apple (Malus baccata) Genome Unravels the Differences Between Cultivated and Wild Apple Species Regarding Disease Resistance and Cold Tolerance.</title>
        <authorList>
            <person name="Chen X."/>
        </authorList>
    </citation>
    <scope>NUCLEOTIDE SEQUENCE [LARGE SCALE GENOMIC DNA]</scope>
    <source>
        <strain evidence="2">cv. Shandingzi</strain>
        <tissue evidence="1">Leaves</tissue>
    </source>
</reference>
<evidence type="ECO:0000313" key="2">
    <source>
        <dbReference type="Proteomes" id="UP000315295"/>
    </source>
</evidence>
<comment type="caution">
    <text evidence="1">The sequence shown here is derived from an EMBL/GenBank/DDBJ whole genome shotgun (WGS) entry which is preliminary data.</text>
</comment>
<dbReference type="STRING" id="106549.A0A540KMZ1"/>
<dbReference type="Proteomes" id="UP000315295">
    <property type="component" value="Unassembled WGS sequence"/>
</dbReference>
<organism evidence="1 2">
    <name type="scientific">Malus baccata</name>
    <name type="common">Siberian crab apple</name>
    <name type="synonym">Pyrus baccata</name>
    <dbReference type="NCBI Taxonomy" id="106549"/>
    <lineage>
        <taxon>Eukaryota</taxon>
        <taxon>Viridiplantae</taxon>
        <taxon>Streptophyta</taxon>
        <taxon>Embryophyta</taxon>
        <taxon>Tracheophyta</taxon>
        <taxon>Spermatophyta</taxon>
        <taxon>Magnoliopsida</taxon>
        <taxon>eudicotyledons</taxon>
        <taxon>Gunneridae</taxon>
        <taxon>Pentapetalae</taxon>
        <taxon>rosids</taxon>
        <taxon>fabids</taxon>
        <taxon>Rosales</taxon>
        <taxon>Rosaceae</taxon>
        <taxon>Amygdaloideae</taxon>
        <taxon>Maleae</taxon>
        <taxon>Malus</taxon>
    </lineage>
</organism>
<sequence>MGNCLRRDSAMVWARDDDWIDVSELEPDAKMAHSPERHRLLGEIRSYSTSAASTPSFSTSTSSTGGDQVKIKITKKELEELVKGGGNMQGLSSVEQLLARLRINGLDDHDQYYDDRDEMDHHRPWRPVLQSIPEVN</sequence>
<name>A0A540KMZ1_MALBA</name>
<evidence type="ECO:0000313" key="1">
    <source>
        <dbReference type="EMBL" id="TQD75591.1"/>
    </source>
</evidence>
<protein>
    <submittedName>
        <fullName evidence="1">Uncharacterized protein</fullName>
    </submittedName>
</protein>
<dbReference type="PANTHER" id="PTHR33647">
    <property type="entry name" value="OS01G0793900 PROTEIN"/>
    <property type="match status" value="1"/>
</dbReference>
<dbReference type="PANTHER" id="PTHR33647:SF5">
    <property type="entry name" value="OS01G0793900 PROTEIN"/>
    <property type="match status" value="1"/>
</dbReference>
<gene>
    <name evidence="1" type="ORF">C1H46_038888</name>
</gene>
<dbReference type="AlphaFoldDB" id="A0A540KMZ1"/>
<proteinExistence type="predicted"/>
<keyword evidence="2" id="KW-1185">Reference proteome</keyword>
<dbReference type="EMBL" id="VIEB01001088">
    <property type="protein sequence ID" value="TQD75591.1"/>
    <property type="molecule type" value="Genomic_DNA"/>
</dbReference>